<evidence type="ECO:0000313" key="2">
    <source>
        <dbReference type="Proteomes" id="UP000282957"/>
    </source>
</evidence>
<comment type="caution">
    <text evidence="1">The sequence shown here is derived from an EMBL/GenBank/DDBJ whole genome shotgun (WGS) entry which is preliminary data.</text>
</comment>
<evidence type="ECO:0000313" key="1">
    <source>
        <dbReference type="EMBL" id="RVT97129.1"/>
    </source>
</evidence>
<keyword evidence="2" id="KW-1185">Reference proteome</keyword>
<sequence>MDAPTAFRRYAAMGGVLDFSVREDAQGSRAEILAALAQLLGEVDVAALRPRPIERDSFLGDWHDAAQGLLLKRGEYVTADGVTLVNPPFTLLEGVRIRTGMGQVPEMGAGGQFAYAFAEPPYPLTAPPGEVQAAFAGIRDFILPPGQAAEILDWSSPELARVAPYFEQGAEWWGMFLFSIHVPALKRLTIIAGSATD</sequence>
<proteinExistence type="predicted"/>
<organism evidence="1 2">
    <name type="scientific">Rhodovarius crocodyli</name>
    <dbReference type="NCBI Taxonomy" id="1979269"/>
    <lineage>
        <taxon>Bacteria</taxon>
        <taxon>Pseudomonadati</taxon>
        <taxon>Pseudomonadota</taxon>
        <taxon>Alphaproteobacteria</taxon>
        <taxon>Acetobacterales</taxon>
        <taxon>Roseomonadaceae</taxon>
        <taxon>Rhodovarius</taxon>
    </lineage>
</organism>
<accession>A0A437MHK9</accession>
<name>A0A437MHK9_9PROT</name>
<dbReference type="Proteomes" id="UP000282957">
    <property type="component" value="Unassembled WGS sequence"/>
</dbReference>
<dbReference type="AlphaFoldDB" id="A0A437MHK9"/>
<dbReference type="OrthoDB" id="7596169at2"/>
<protein>
    <submittedName>
        <fullName evidence="1">Uncharacterized protein</fullName>
    </submittedName>
</protein>
<gene>
    <name evidence="1" type="ORF">EOD42_09905</name>
</gene>
<reference evidence="1 2" key="1">
    <citation type="submission" date="2019-01" db="EMBL/GenBank/DDBJ databases">
        <authorList>
            <person name="Chen W.-M."/>
        </authorList>
    </citation>
    <scope>NUCLEOTIDE SEQUENCE [LARGE SCALE GENOMIC DNA]</scope>
    <source>
        <strain evidence="1 2">CCP-6</strain>
    </source>
</reference>
<dbReference type="EMBL" id="SACL01000003">
    <property type="protein sequence ID" value="RVT97129.1"/>
    <property type="molecule type" value="Genomic_DNA"/>
</dbReference>